<proteinExistence type="predicted"/>
<keyword evidence="1" id="KW-1185">Reference proteome</keyword>
<organism evidence="1 2">
    <name type="scientific">Heterorhabditis bacteriophora</name>
    <name type="common">Entomopathogenic nematode worm</name>
    <dbReference type="NCBI Taxonomy" id="37862"/>
    <lineage>
        <taxon>Eukaryota</taxon>
        <taxon>Metazoa</taxon>
        <taxon>Ecdysozoa</taxon>
        <taxon>Nematoda</taxon>
        <taxon>Chromadorea</taxon>
        <taxon>Rhabditida</taxon>
        <taxon>Rhabditina</taxon>
        <taxon>Rhabditomorpha</taxon>
        <taxon>Strongyloidea</taxon>
        <taxon>Heterorhabditidae</taxon>
        <taxon>Heterorhabditis</taxon>
    </lineage>
</organism>
<evidence type="ECO:0000313" key="2">
    <source>
        <dbReference type="WBParaSite" id="Hba_07059"/>
    </source>
</evidence>
<name>A0A1I7WPQ4_HETBA</name>
<accession>A0A1I7WPQ4</accession>
<sequence>MHVRCCRMVMPASSSNLALFSVWRVLNIQKQQRYRDGSAIWRMGELAAPLEGIQEAAGIVPLETTQLQMMHLLQMNKDRINDQEKGVLEELEARYRLQHSVHSDSFFSAHSASALPVFNEADLNQVKGGGHLSLPGTASVKKEDGNENEAFTSPSTIKCEEPDQDVAITSTSDLPSTFSLQSRLHVPLDICSSELVEMCSRRVDRPLEFKPIFEERVPPPQPPEIPTVDIKIRLDFLFLQPSVSVHPTPLLRPTPLVVVESRKDAQSSELQRLP</sequence>
<dbReference type="Proteomes" id="UP000095283">
    <property type="component" value="Unplaced"/>
</dbReference>
<reference evidence="2" key="1">
    <citation type="submission" date="2016-11" db="UniProtKB">
        <authorList>
            <consortium name="WormBaseParasite"/>
        </authorList>
    </citation>
    <scope>IDENTIFICATION</scope>
</reference>
<evidence type="ECO:0000313" key="1">
    <source>
        <dbReference type="Proteomes" id="UP000095283"/>
    </source>
</evidence>
<dbReference type="AlphaFoldDB" id="A0A1I7WPQ4"/>
<protein>
    <submittedName>
        <fullName evidence="2">Unconventional myosin-Va</fullName>
    </submittedName>
</protein>
<dbReference type="WBParaSite" id="Hba_07059">
    <property type="protein sequence ID" value="Hba_07059"/>
    <property type="gene ID" value="Hba_07059"/>
</dbReference>